<protein>
    <submittedName>
        <fullName evidence="8">Conjugation peptidase TraF. Serine peptidase. MEROPS family S26C</fullName>
    </submittedName>
</protein>
<keyword evidence="6" id="KW-0812">Transmembrane</keyword>
<dbReference type="InterPro" id="IPR036286">
    <property type="entry name" value="LexA/Signal_pep-like_sf"/>
</dbReference>
<reference evidence="8 9" key="1">
    <citation type="submission" date="2016-10" db="EMBL/GenBank/DDBJ databases">
        <authorList>
            <person name="Varghese N."/>
            <person name="Submissions S."/>
        </authorList>
    </citation>
    <scope>NUCLEOTIDE SEQUENCE [LARGE SCALE GENOMIC DNA]</scope>
    <source>
        <strain evidence="8 9">Nl1</strain>
    </source>
</reference>
<evidence type="ECO:0000256" key="6">
    <source>
        <dbReference type="SAM" id="Phobius"/>
    </source>
</evidence>
<comment type="caution">
    <text evidence="8">The sequence shown here is derived from an EMBL/GenBank/DDBJ whole genome shotgun (WGS) entry which is preliminary data.</text>
</comment>
<gene>
    <name evidence="8" type="ORF">SAMN05216402_3297</name>
</gene>
<keyword evidence="3" id="KW-0732">Signal</keyword>
<evidence type="ECO:0000313" key="9">
    <source>
        <dbReference type="Proteomes" id="UP000183471"/>
    </source>
</evidence>
<proteinExistence type="inferred from homology"/>
<comment type="similarity">
    <text evidence="2">Belongs to the peptidase S26C family.</text>
</comment>
<evidence type="ECO:0000256" key="3">
    <source>
        <dbReference type="ARBA" id="ARBA00022729"/>
    </source>
</evidence>
<dbReference type="InterPro" id="IPR014139">
    <property type="entry name" value="Peptidase_S26C_TraF"/>
</dbReference>
<dbReference type="NCBIfam" id="NF010459">
    <property type="entry name" value="PRK13884.1"/>
    <property type="match status" value="1"/>
</dbReference>
<accession>A0ABY0TNN7</accession>
<sequence length="177" mass="18985">MVVSPHISRAFAIGGIGFMVLGLLCYAAGLRVNTTRSIPVGLYWMTDEAVARGQYVLFCPPQTLLFEEAKRRGYIGAGFCPGNYGYMMKRVLAAADDRVVIAGEGVSINGKLLPASEPFKADKAGRAMPHISSGTYTLAKSELLLMSDGSPTSFDGRYFGAVDASQVKGVIQPLLIW</sequence>
<keyword evidence="5" id="KW-0184">Conjugation</keyword>
<feature type="domain" description="Peptidase S26" evidence="7">
    <location>
        <begin position="33"/>
        <end position="172"/>
    </location>
</feature>
<evidence type="ECO:0000256" key="2">
    <source>
        <dbReference type="ARBA" id="ARBA00005849"/>
    </source>
</evidence>
<evidence type="ECO:0000256" key="5">
    <source>
        <dbReference type="ARBA" id="ARBA00022971"/>
    </source>
</evidence>
<dbReference type="NCBIfam" id="TIGR02771">
    <property type="entry name" value="TraF_Ti"/>
    <property type="match status" value="1"/>
</dbReference>
<comment type="subcellular location">
    <subcellularLocation>
        <location evidence="1">Periplasm</location>
    </subcellularLocation>
</comment>
<keyword evidence="6" id="KW-0472">Membrane</keyword>
<organism evidence="8 9">
    <name type="scientific">Nitrosospira multiformis</name>
    <dbReference type="NCBI Taxonomy" id="1231"/>
    <lineage>
        <taxon>Bacteria</taxon>
        <taxon>Pseudomonadati</taxon>
        <taxon>Pseudomonadota</taxon>
        <taxon>Betaproteobacteria</taxon>
        <taxon>Nitrosomonadales</taxon>
        <taxon>Nitrosomonadaceae</taxon>
        <taxon>Nitrosospira</taxon>
    </lineage>
</organism>
<dbReference type="EMBL" id="FNKY01000002">
    <property type="protein sequence ID" value="SDR11482.1"/>
    <property type="molecule type" value="Genomic_DNA"/>
</dbReference>
<dbReference type="Pfam" id="PF10502">
    <property type="entry name" value="Peptidase_S26"/>
    <property type="match status" value="1"/>
</dbReference>
<feature type="transmembrane region" description="Helical" evidence="6">
    <location>
        <begin position="6"/>
        <end position="28"/>
    </location>
</feature>
<dbReference type="Proteomes" id="UP000183471">
    <property type="component" value="Unassembled WGS sequence"/>
</dbReference>
<evidence type="ECO:0000259" key="7">
    <source>
        <dbReference type="Pfam" id="PF10502"/>
    </source>
</evidence>
<name>A0ABY0TNN7_9PROT</name>
<dbReference type="Gene3D" id="2.10.109.10">
    <property type="entry name" value="Umud Fragment, subunit A"/>
    <property type="match status" value="1"/>
</dbReference>
<evidence type="ECO:0000313" key="8">
    <source>
        <dbReference type="EMBL" id="SDR11482.1"/>
    </source>
</evidence>
<evidence type="ECO:0000256" key="1">
    <source>
        <dbReference type="ARBA" id="ARBA00004418"/>
    </source>
</evidence>
<keyword evidence="4" id="KW-0574">Periplasm</keyword>
<keyword evidence="9" id="KW-1185">Reference proteome</keyword>
<keyword evidence="6" id="KW-1133">Transmembrane helix</keyword>
<evidence type="ECO:0000256" key="4">
    <source>
        <dbReference type="ARBA" id="ARBA00022764"/>
    </source>
</evidence>
<dbReference type="SUPFAM" id="SSF51306">
    <property type="entry name" value="LexA/Signal peptidase"/>
    <property type="match status" value="1"/>
</dbReference>
<dbReference type="InterPro" id="IPR019533">
    <property type="entry name" value="Peptidase_S26"/>
</dbReference>